<sequence>MGNNLSVPEEAEDGNTCTVKSYQALSESPDSVTNGSVVFAQTPPLAVNGEGTLKLKVLLMKYHRRILLPKDFCQWSCFLTGSLGAARQDRVMETDTSAQDLLMFCGELDECSQKELGQDSAGDQSLAAAAPGRAQGEQDSAQAAAGQGSVMSFLRTLVSSSKAEAKSDSEDKSPEQPAVTCGKADRNVPPSQEPPAKQNPKALEPAAPPQGVATEPPREAPKDKGSAPPLPLSKLFWKKVGIWSQGDFVGFATNSSAELQRQNSFGNSSEEAEAVSSEKAEVALEAVPPDRDESRSAESAEVKPRGAESKTPKANLRKFFKLTLNATEKPLAPSESDPGGPRSKEGSKDKKSTVELGKQKGKEQPEPREQPAADPDSIHNGGDAKEPSYKKTEKRQSLGGFFKGLGSKRMSDAEVQTDPVSILPAGKSK</sequence>
<organism evidence="2 3">
    <name type="scientific">Chloebia gouldiae</name>
    <name type="common">Gouldian finch</name>
    <name type="synonym">Erythrura gouldiae</name>
    <dbReference type="NCBI Taxonomy" id="44316"/>
    <lineage>
        <taxon>Eukaryota</taxon>
        <taxon>Metazoa</taxon>
        <taxon>Chordata</taxon>
        <taxon>Craniata</taxon>
        <taxon>Vertebrata</taxon>
        <taxon>Euteleostomi</taxon>
        <taxon>Archelosauria</taxon>
        <taxon>Archosauria</taxon>
        <taxon>Dinosauria</taxon>
        <taxon>Saurischia</taxon>
        <taxon>Theropoda</taxon>
        <taxon>Coelurosauria</taxon>
        <taxon>Aves</taxon>
        <taxon>Neognathae</taxon>
        <taxon>Neoaves</taxon>
        <taxon>Telluraves</taxon>
        <taxon>Australaves</taxon>
        <taxon>Passeriformes</taxon>
        <taxon>Passeroidea</taxon>
        <taxon>Passeridae</taxon>
        <taxon>Chloebia</taxon>
    </lineage>
</organism>
<feature type="compositionally biased region" description="Basic and acidic residues" evidence="1">
    <location>
        <begin position="163"/>
        <end position="174"/>
    </location>
</feature>
<feature type="compositionally biased region" description="Basic and acidic residues" evidence="1">
    <location>
        <begin position="216"/>
        <end position="225"/>
    </location>
</feature>
<accession>A0A3L8S598</accession>
<dbReference type="Proteomes" id="UP000276834">
    <property type="component" value="Unassembled WGS sequence"/>
</dbReference>
<dbReference type="AlphaFoldDB" id="A0A3L8S598"/>
<comment type="caution">
    <text evidence="2">The sequence shown here is derived from an EMBL/GenBank/DDBJ whole genome shotgun (WGS) entry which is preliminary data.</text>
</comment>
<gene>
    <name evidence="2" type="ORF">DV515_00011802</name>
</gene>
<evidence type="ECO:0000256" key="1">
    <source>
        <dbReference type="SAM" id="MobiDB-lite"/>
    </source>
</evidence>
<feature type="region of interest" description="Disordered" evidence="1">
    <location>
        <begin position="161"/>
        <end position="231"/>
    </location>
</feature>
<feature type="region of interest" description="Disordered" evidence="1">
    <location>
        <begin position="115"/>
        <end position="146"/>
    </location>
</feature>
<dbReference type="InterPro" id="IPR026115">
    <property type="entry name" value="NABC1"/>
</dbReference>
<name>A0A3L8S598_CHLGU</name>
<dbReference type="STRING" id="44316.ENSEGOP00005023009"/>
<reference evidence="2 3" key="1">
    <citation type="journal article" date="2018" name="Proc. R. Soc. B">
        <title>A non-coding region near Follistatin controls head colour polymorphism in the Gouldian finch.</title>
        <authorList>
            <person name="Toomey M.B."/>
            <person name="Marques C.I."/>
            <person name="Andrade P."/>
            <person name="Araujo P.M."/>
            <person name="Sabatino S."/>
            <person name="Gazda M.A."/>
            <person name="Afonso S."/>
            <person name="Lopes R.J."/>
            <person name="Corbo J.C."/>
            <person name="Carneiro M."/>
        </authorList>
    </citation>
    <scope>NUCLEOTIDE SEQUENCE [LARGE SCALE GENOMIC DNA]</scope>
    <source>
        <strain evidence="2">Red01</strain>
        <tissue evidence="2">Muscle</tissue>
    </source>
</reference>
<dbReference type="GO" id="GO:0042552">
    <property type="term" value="P:myelination"/>
    <property type="evidence" value="ECO:0007669"/>
    <property type="project" value="TreeGrafter"/>
</dbReference>
<dbReference type="EMBL" id="QUSF01000058">
    <property type="protein sequence ID" value="RLV97414.1"/>
    <property type="molecule type" value="Genomic_DNA"/>
</dbReference>
<feature type="compositionally biased region" description="Low complexity" evidence="1">
    <location>
        <begin position="134"/>
        <end position="146"/>
    </location>
</feature>
<feature type="region of interest" description="Disordered" evidence="1">
    <location>
        <begin position="261"/>
        <end position="429"/>
    </location>
</feature>
<feature type="compositionally biased region" description="Basic and acidic residues" evidence="1">
    <location>
        <begin position="342"/>
        <end position="371"/>
    </location>
</feature>
<keyword evidence="3" id="KW-1185">Reference proteome</keyword>
<proteinExistence type="predicted"/>
<evidence type="ECO:0000313" key="3">
    <source>
        <dbReference type="Proteomes" id="UP000276834"/>
    </source>
</evidence>
<evidence type="ECO:0000313" key="2">
    <source>
        <dbReference type="EMBL" id="RLV97414.1"/>
    </source>
</evidence>
<evidence type="ECO:0008006" key="4">
    <source>
        <dbReference type="Google" id="ProtNLM"/>
    </source>
</evidence>
<dbReference type="PANTHER" id="PTHR15016:SF6">
    <property type="entry name" value="BREAST CARCINOMA-AMPLIFIED SEQUENCE 1"/>
    <property type="match status" value="1"/>
</dbReference>
<feature type="compositionally biased region" description="Basic and acidic residues" evidence="1">
    <location>
        <begin position="276"/>
        <end position="311"/>
    </location>
</feature>
<dbReference type="PANTHER" id="PTHR15016">
    <property type="entry name" value="BREAST CARCINOMA-AMPLIFIED SEQUENCE 1"/>
    <property type="match status" value="1"/>
</dbReference>
<protein>
    <recommendedName>
        <fullName evidence="4">Breast carcinoma amplified sequence 1</fullName>
    </recommendedName>
</protein>
<dbReference type="OrthoDB" id="8962384at2759"/>
<feature type="compositionally biased region" description="Basic and acidic residues" evidence="1">
    <location>
        <begin position="382"/>
        <end position="396"/>
    </location>
</feature>